<name>A0A396JNQ0_MEDTR</name>
<dbReference type="GO" id="GO:0005506">
    <property type="term" value="F:iron ion binding"/>
    <property type="evidence" value="ECO:0007669"/>
    <property type="project" value="InterPro"/>
</dbReference>
<keyword evidence="9" id="KW-0812">Transmembrane</keyword>
<protein>
    <submittedName>
        <fullName evidence="10">Putative alkane 1-monooxygenase</fullName>
        <ecNumber evidence="10">1.14.15.3</ecNumber>
    </submittedName>
</protein>
<dbReference type="PROSITE" id="PS00086">
    <property type="entry name" value="CYTOCHROME_P450"/>
    <property type="match status" value="1"/>
</dbReference>
<keyword evidence="9" id="KW-1133">Transmembrane helix</keyword>
<evidence type="ECO:0000256" key="8">
    <source>
        <dbReference type="RuleBase" id="RU000461"/>
    </source>
</evidence>
<evidence type="ECO:0000256" key="2">
    <source>
        <dbReference type="ARBA" id="ARBA00010617"/>
    </source>
</evidence>
<dbReference type="Pfam" id="PF00067">
    <property type="entry name" value="p450"/>
    <property type="match status" value="1"/>
</dbReference>
<dbReference type="AlphaFoldDB" id="A0A396JNQ0"/>
<keyword evidence="3 8" id="KW-0349">Heme</keyword>
<comment type="caution">
    <text evidence="10">The sequence shown here is derived from an EMBL/GenBank/DDBJ whole genome shotgun (WGS) entry which is preliminary data.</text>
</comment>
<evidence type="ECO:0000256" key="3">
    <source>
        <dbReference type="ARBA" id="ARBA00022617"/>
    </source>
</evidence>
<comment type="cofactor">
    <cofactor evidence="1">
        <name>heme</name>
        <dbReference type="ChEBI" id="CHEBI:30413"/>
    </cofactor>
</comment>
<dbReference type="GO" id="GO:0006629">
    <property type="term" value="P:lipid metabolic process"/>
    <property type="evidence" value="ECO:0007669"/>
    <property type="project" value="UniProtKB-ARBA"/>
</dbReference>
<evidence type="ECO:0000256" key="4">
    <source>
        <dbReference type="ARBA" id="ARBA00022723"/>
    </source>
</evidence>
<feature type="transmembrane region" description="Helical" evidence="9">
    <location>
        <begin position="108"/>
        <end position="130"/>
    </location>
</feature>
<keyword evidence="7 8" id="KW-0503">Monooxygenase</keyword>
<feature type="transmembrane region" description="Helical" evidence="9">
    <location>
        <begin position="81"/>
        <end position="102"/>
    </location>
</feature>
<dbReference type="InterPro" id="IPR001128">
    <property type="entry name" value="Cyt_P450"/>
</dbReference>
<evidence type="ECO:0000256" key="1">
    <source>
        <dbReference type="ARBA" id="ARBA00001971"/>
    </source>
</evidence>
<dbReference type="GO" id="GO:0020037">
    <property type="term" value="F:heme binding"/>
    <property type="evidence" value="ECO:0007669"/>
    <property type="project" value="InterPro"/>
</dbReference>
<dbReference type="GO" id="GO:0004497">
    <property type="term" value="F:monooxygenase activity"/>
    <property type="evidence" value="ECO:0007669"/>
    <property type="project" value="UniProtKB-KW"/>
</dbReference>
<gene>
    <name evidence="10" type="ORF">MtrunA17_Chr1g0164331</name>
</gene>
<evidence type="ECO:0000313" key="10">
    <source>
        <dbReference type="EMBL" id="RHN78331.1"/>
    </source>
</evidence>
<dbReference type="InterPro" id="IPR036396">
    <property type="entry name" value="Cyt_P450_sf"/>
</dbReference>
<dbReference type="InterPro" id="IPR017972">
    <property type="entry name" value="Cyt_P450_CS"/>
</dbReference>
<keyword evidence="4 8" id="KW-0479">Metal-binding</keyword>
<dbReference type="EMBL" id="PSQE01000001">
    <property type="protein sequence ID" value="RHN78331.1"/>
    <property type="molecule type" value="Genomic_DNA"/>
</dbReference>
<evidence type="ECO:0000313" key="11">
    <source>
        <dbReference type="Proteomes" id="UP000265566"/>
    </source>
</evidence>
<reference evidence="11" key="1">
    <citation type="journal article" date="2018" name="Nat. Plants">
        <title>Whole-genome landscape of Medicago truncatula symbiotic genes.</title>
        <authorList>
            <person name="Pecrix Y."/>
            <person name="Staton S.E."/>
            <person name="Sallet E."/>
            <person name="Lelandais-Briere C."/>
            <person name="Moreau S."/>
            <person name="Carrere S."/>
            <person name="Blein T."/>
            <person name="Jardinaud M.F."/>
            <person name="Latrasse D."/>
            <person name="Zouine M."/>
            <person name="Zahm M."/>
            <person name="Kreplak J."/>
            <person name="Mayjonade B."/>
            <person name="Satge C."/>
            <person name="Perez M."/>
            <person name="Cauet S."/>
            <person name="Marande W."/>
            <person name="Chantry-Darmon C."/>
            <person name="Lopez-Roques C."/>
            <person name="Bouchez O."/>
            <person name="Berard A."/>
            <person name="Debelle F."/>
            <person name="Munos S."/>
            <person name="Bendahmane A."/>
            <person name="Berges H."/>
            <person name="Niebel A."/>
            <person name="Buitink J."/>
            <person name="Frugier F."/>
            <person name="Benhamed M."/>
            <person name="Crespi M."/>
            <person name="Gouzy J."/>
            <person name="Gamas P."/>
        </authorList>
    </citation>
    <scope>NUCLEOTIDE SEQUENCE [LARGE SCALE GENOMIC DNA]</scope>
    <source>
        <strain evidence="11">cv. Jemalong A17</strain>
    </source>
</reference>
<dbReference type="Proteomes" id="UP000265566">
    <property type="component" value="Chromosome 1"/>
</dbReference>
<evidence type="ECO:0000256" key="5">
    <source>
        <dbReference type="ARBA" id="ARBA00023002"/>
    </source>
</evidence>
<comment type="similarity">
    <text evidence="2 8">Belongs to the cytochrome P450 family.</text>
</comment>
<keyword evidence="6 8" id="KW-0408">Iron</keyword>
<proteinExistence type="inferred from homology"/>
<keyword evidence="5 8" id="KW-0560">Oxidoreductase</keyword>
<accession>A0A396JNQ0</accession>
<evidence type="ECO:0000256" key="6">
    <source>
        <dbReference type="ARBA" id="ARBA00023004"/>
    </source>
</evidence>
<dbReference type="EC" id="1.14.15.3" evidence="10"/>
<dbReference type="Gene3D" id="1.10.630.10">
    <property type="entry name" value="Cytochrome P450"/>
    <property type="match status" value="1"/>
</dbReference>
<sequence>MEDDTFPNGIKLIKETKVIYAIFSMGRMESIRRKDCSEFKPERRLTKDIYFMSEAYYKFTIFNGGSRLCLGKDFAYYQTKYVAASIILFCYDVKVVLINWIFHNCIVYSSFMSNFSSFFSVCLCICFFNWNKEFTMNSLFLLLKSSH</sequence>
<dbReference type="PANTHER" id="PTHR24296">
    <property type="entry name" value="CYTOCHROME P450"/>
    <property type="match status" value="1"/>
</dbReference>
<dbReference type="GO" id="GO:0016705">
    <property type="term" value="F:oxidoreductase activity, acting on paired donors, with incorporation or reduction of molecular oxygen"/>
    <property type="evidence" value="ECO:0007669"/>
    <property type="project" value="InterPro"/>
</dbReference>
<dbReference type="SUPFAM" id="SSF48264">
    <property type="entry name" value="Cytochrome P450"/>
    <property type="match status" value="1"/>
</dbReference>
<keyword evidence="9" id="KW-0472">Membrane</keyword>
<organism evidence="10 11">
    <name type="scientific">Medicago truncatula</name>
    <name type="common">Barrel medic</name>
    <name type="synonym">Medicago tribuloides</name>
    <dbReference type="NCBI Taxonomy" id="3880"/>
    <lineage>
        <taxon>Eukaryota</taxon>
        <taxon>Viridiplantae</taxon>
        <taxon>Streptophyta</taxon>
        <taxon>Embryophyta</taxon>
        <taxon>Tracheophyta</taxon>
        <taxon>Spermatophyta</taxon>
        <taxon>Magnoliopsida</taxon>
        <taxon>eudicotyledons</taxon>
        <taxon>Gunneridae</taxon>
        <taxon>Pentapetalae</taxon>
        <taxon>rosids</taxon>
        <taxon>fabids</taxon>
        <taxon>Fabales</taxon>
        <taxon>Fabaceae</taxon>
        <taxon>Papilionoideae</taxon>
        <taxon>50 kb inversion clade</taxon>
        <taxon>NPAAA clade</taxon>
        <taxon>Hologalegina</taxon>
        <taxon>IRL clade</taxon>
        <taxon>Trifolieae</taxon>
        <taxon>Medicago</taxon>
    </lineage>
</organism>
<dbReference type="Gramene" id="rna1873">
    <property type="protein sequence ID" value="RHN78331.1"/>
    <property type="gene ID" value="gene1873"/>
</dbReference>
<evidence type="ECO:0000256" key="7">
    <source>
        <dbReference type="ARBA" id="ARBA00023033"/>
    </source>
</evidence>
<evidence type="ECO:0000256" key="9">
    <source>
        <dbReference type="SAM" id="Phobius"/>
    </source>
</evidence>